<dbReference type="Gene3D" id="1.10.1070.20">
    <property type="match status" value="1"/>
</dbReference>
<evidence type="ECO:0000259" key="4">
    <source>
        <dbReference type="Pfam" id="PF07804"/>
    </source>
</evidence>
<comment type="similarity">
    <text evidence="1">Belongs to the HipA Ser/Thr kinase family.</text>
</comment>
<dbReference type="KEGG" id="msf:IT882_02580"/>
<dbReference type="InterPro" id="IPR012893">
    <property type="entry name" value="HipA-like_C"/>
</dbReference>
<feature type="domain" description="HipA N-terminal subdomain 1" evidence="5">
    <location>
        <begin position="6"/>
        <end position="105"/>
    </location>
</feature>
<dbReference type="GO" id="GO:0004674">
    <property type="term" value="F:protein serine/threonine kinase activity"/>
    <property type="evidence" value="ECO:0007669"/>
    <property type="project" value="TreeGrafter"/>
</dbReference>
<name>A0A7S8MXE8_9MICO</name>
<dbReference type="GO" id="GO:0005829">
    <property type="term" value="C:cytosol"/>
    <property type="evidence" value="ECO:0007669"/>
    <property type="project" value="TreeGrafter"/>
</dbReference>
<dbReference type="AlphaFoldDB" id="A0A7S8MXE8"/>
<keyword evidence="7" id="KW-1185">Reference proteome</keyword>
<dbReference type="Pfam" id="PF13657">
    <property type="entry name" value="Couple_hipA"/>
    <property type="match status" value="1"/>
</dbReference>
<feature type="domain" description="HipA-like C-terminal" evidence="4">
    <location>
        <begin position="153"/>
        <end position="388"/>
    </location>
</feature>
<evidence type="ECO:0000256" key="3">
    <source>
        <dbReference type="ARBA" id="ARBA00022777"/>
    </source>
</evidence>
<dbReference type="EMBL" id="CP064760">
    <property type="protein sequence ID" value="QPE05024.1"/>
    <property type="molecule type" value="Genomic_DNA"/>
</dbReference>
<dbReference type="NCBIfam" id="TIGR03071">
    <property type="entry name" value="couple_hipA"/>
    <property type="match status" value="1"/>
</dbReference>
<dbReference type="CDD" id="cd17808">
    <property type="entry name" value="HipA_Ec_like"/>
    <property type="match status" value="1"/>
</dbReference>
<dbReference type="RefSeq" id="WP_195693044.1">
    <property type="nucleotide sequence ID" value="NZ_CP064760.1"/>
</dbReference>
<dbReference type="Pfam" id="PF07804">
    <property type="entry name" value="HipA_C"/>
    <property type="match status" value="1"/>
</dbReference>
<protein>
    <submittedName>
        <fullName evidence="6">Type II toxin-antitoxin system HipA family toxin</fullName>
    </submittedName>
</protein>
<proteinExistence type="inferred from homology"/>
<dbReference type="InterPro" id="IPR017508">
    <property type="entry name" value="HipA_N1"/>
</dbReference>
<reference evidence="6 7" key="1">
    <citation type="submission" date="2020-11" db="EMBL/GenBank/DDBJ databases">
        <title>Amino acid is mineralized and recycled by bacteria in oceanic microbiome.</title>
        <authorList>
            <person name="Zheng L.Y."/>
        </authorList>
    </citation>
    <scope>NUCLEOTIDE SEQUENCE [LARGE SCALE GENOMIC DNA]</scope>
    <source>
        <strain evidence="6 7">A32-1</strain>
    </source>
</reference>
<dbReference type="InterPro" id="IPR052028">
    <property type="entry name" value="HipA_Ser/Thr_kinase"/>
</dbReference>
<evidence type="ECO:0000313" key="7">
    <source>
        <dbReference type="Proteomes" id="UP000594480"/>
    </source>
</evidence>
<dbReference type="PANTHER" id="PTHR37419:SF1">
    <property type="entry name" value="SERINE_THREONINE-PROTEIN KINASE TOXIN HIPA"/>
    <property type="match status" value="1"/>
</dbReference>
<evidence type="ECO:0000313" key="6">
    <source>
        <dbReference type="EMBL" id="QPE05024.1"/>
    </source>
</evidence>
<keyword evidence="3" id="KW-0418">Kinase</keyword>
<organism evidence="6 7">
    <name type="scientific">Microbacterium schleiferi</name>
    <dbReference type="NCBI Taxonomy" id="69362"/>
    <lineage>
        <taxon>Bacteria</taxon>
        <taxon>Bacillati</taxon>
        <taxon>Actinomycetota</taxon>
        <taxon>Actinomycetes</taxon>
        <taxon>Micrococcales</taxon>
        <taxon>Microbacteriaceae</taxon>
        <taxon>Microbacterium</taxon>
    </lineage>
</organism>
<accession>A0A7S8MXE8</accession>
<keyword evidence="2" id="KW-0808">Transferase</keyword>
<dbReference type="PANTHER" id="PTHR37419">
    <property type="entry name" value="SERINE/THREONINE-PROTEIN KINASE TOXIN HIPA"/>
    <property type="match status" value="1"/>
</dbReference>
<sequence>MTASELAVYLDGIPTGILTQSASGNVTFTYDAAYRDRNDATPLSLAMPLSATTHRKRVVLPWLQGLLPDNDEALRAIGRRFGVSPANPFALLEHIGADAAGAVQILPPGELASDALAEQSARPVTDEEVALMLDQVVTEYTDGVAVGEGAGRFSIAGAQPKIALFRMPDGHWAVPEGSQPTTHILKPVVGRFRRIDVVEQLTLRAAAQLGCSVASAQLGRIGDWNVLISERYDRHWADGRWHRLHQEDMCQALSVAPSKKYQWRDGGPGVASIAQLIGSLPLVADRETTGAAFFRAFVFNVVAGCTDAHAKNYSLMLHGRSVRLAPLYDLLTYAAYWDGSASIRSAMSVEGEYALDQISLESLIHIGARFGVRPDEASSVVQGVRSGVVGAFEAARAGMTDFGSDAVAVMDAVMRGIPRLPLVSGR</sequence>
<evidence type="ECO:0000256" key="2">
    <source>
        <dbReference type="ARBA" id="ARBA00022679"/>
    </source>
</evidence>
<gene>
    <name evidence="6" type="ORF">IT882_02580</name>
</gene>
<evidence type="ECO:0000259" key="5">
    <source>
        <dbReference type="Pfam" id="PF13657"/>
    </source>
</evidence>
<evidence type="ECO:0000256" key="1">
    <source>
        <dbReference type="ARBA" id="ARBA00010164"/>
    </source>
</evidence>
<dbReference type="Proteomes" id="UP000594480">
    <property type="component" value="Chromosome"/>
</dbReference>